<feature type="non-terminal residue" evidence="1">
    <location>
        <position position="1"/>
    </location>
</feature>
<dbReference type="AlphaFoldDB" id="A0AAN8IEV0"/>
<organism evidence="1 2">
    <name type="scientific">Trichostrongylus colubriformis</name>
    <name type="common">Black scour worm</name>
    <dbReference type="NCBI Taxonomy" id="6319"/>
    <lineage>
        <taxon>Eukaryota</taxon>
        <taxon>Metazoa</taxon>
        <taxon>Ecdysozoa</taxon>
        <taxon>Nematoda</taxon>
        <taxon>Chromadorea</taxon>
        <taxon>Rhabditida</taxon>
        <taxon>Rhabditina</taxon>
        <taxon>Rhabditomorpha</taxon>
        <taxon>Strongyloidea</taxon>
        <taxon>Trichostrongylidae</taxon>
        <taxon>Trichostrongylus</taxon>
    </lineage>
</organism>
<sequence length="31" mass="3428">VDLSNVVSYAVLAVEMGGYAVRRIHEEHGKK</sequence>
<keyword evidence="2" id="KW-1185">Reference proteome</keyword>
<gene>
    <name evidence="1" type="ORF">GCK32_021858</name>
</gene>
<proteinExistence type="predicted"/>
<reference evidence="1 2" key="1">
    <citation type="submission" date="2019-10" db="EMBL/GenBank/DDBJ databases">
        <title>Assembly and Annotation for the nematode Trichostrongylus colubriformis.</title>
        <authorList>
            <person name="Martin J."/>
        </authorList>
    </citation>
    <scope>NUCLEOTIDE SEQUENCE [LARGE SCALE GENOMIC DNA]</scope>
    <source>
        <strain evidence="1">G859</strain>
        <tissue evidence="1">Whole worm</tissue>
    </source>
</reference>
<dbReference type="Proteomes" id="UP001331761">
    <property type="component" value="Unassembled WGS sequence"/>
</dbReference>
<accession>A0AAN8IEV0</accession>
<comment type="caution">
    <text evidence="1">The sequence shown here is derived from an EMBL/GenBank/DDBJ whole genome shotgun (WGS) entry which is preliminary data.</text>
</comment>
<dbReference type="EMBL" id="WIXE01017121">
    <property type="protein sequence ID" value="KAK5971999.1"/>
    <property type="molecule type" value="Genomic_DNA"/>
</dbReference>
<evidence type="ECO:0000313" key="1">
    <source>
        <dbReference type="EMBL" id="KAK5971999.1"/>
    </source>
</evidence>
<protein>
    <submittedName>
        <fullName evidence="1">Uncharacterized protein</fullName>
    </submittedName>
</protein>
<name>A0AAN8IEV0_TRICO</name>
<evidence type="ECO:0000313" key="2">
    <source>
        <dbReference type="Proteomes" id="UP001331761"/>
    </source>
</evidence>